<dbReference type="PANTHER" id="PTHR43445:SF3">
    <property type="entry name" value="UDP-N-ACETYLMURAMATE--L-ALANINE LIGASE"/>
    <property type="match status" value="1"/>
</dbReference>
<keyword evidence="9 14" id="KW-0133">Cell shape</keyword>
<evidence type="ECO:0000256" key="7">
    <source>
        <dbReference type="ARBA" id="ARBA00022741"/>
    </source>
</evidence>
<reference evidence="18" key="2">
    <citation type="submission" date="2024-06" db="EMBL/GenBank/DDBJ databases">
        <authorList>
            <person name="Petrova K.O."/>
            <person name="Toshchakov S.V."/>
            <person name="Boltjanskaja Y.V."/>
            <person name="Kevbrin V.V."/>
        </authorList>
    </citation>
    <scope>NUCLEOTIDE SEQUENCE</scope>
    <source>
        <strain evidence="18">Z-710</strain>
    </source>
</reference>
<evidence type="ECO:0000256" key="12">
    <source>
        <dbReference type="ARBA" id="ARBA00023316"/>
    </source>
</evidence>
<evidence type="ECO:0000256" key="3">
    <source>
        <dbReference type="ARBA" id="ARBA00012211"/>
    </source>
</evidence>
<dbReference type="Gene3D" id="3.40.1190.10">
    <property type="entry name" value="Mur-like, catalytic domain"/>
    <property type="match status" value="1"/>
</dbReference>
<evidence type="ECO:0000256" key="13">
    <source>
        <dbReference type="ARBA" id="ARBA00047833"/>
    </source>
</evidence>
<proteinExistence type="inferred from homology"/>
<comment type="catalytic activity">
    <reaction evidence="13 14">
        <text>UDP-N-acetyl-alpha-D-muramate + L-alanine + ATP = UDP-N-acetyl-alpha-D-muramoyl-L-alanine + ADP + phosphate + H(+)</text>
        <dbReference type="Rhea" id="RHEA:23372"/>
        <dbReference type="ChEBI" id="CHEBI:15378"/>
        <dbReference type="ChEBI" id="CHEBI:30616"/>
        <dbReference type="ChEBI" id="CHEBI:43474"/>
        <dbReference type="ChEBI" id="CHEBI:57972"/>
        <dbReference type="ChEBI" id="CHEBI:70757"/>
        <dbReference type="ChEBI" id="CHEBI:83898"/>
        <dbReference type="ChEBI" id="CHEBI:456216"/>
        <dbReference type="EC" id="6.3.2.8"/>
    </reaction>
</comment>
<evidence type="ECO:0000259" key="16">
    <source>
        <dbReference type="Pfam" id="PF02875"/>
    </source>
</evidence>
<evidence type="ECO:0000256" key="5">
    <source>
        <dbReference type="ARBA" id="ARBA00022598"/>
    </source>
</evidence>
<organism evidence="18">
    <name type="scientific">Proteinivorax hydrogeniformans</name>
    <dbReference type="NCBI Taxonomy" id="1826727"/>
    <lineage>
        <taxon>Bacteria</taxon>
        <taxon>Bacillati</taxon>
        <taxon>Bacillota</taxon>
        <taxon>Clostridia</taxon>
        <taxon>Eubacteriales</taxon>
        <taxon>Proteinivoracaceae</taxon>
        <taxon>Proteinivorax</taxon>
    </lineage>
</organism>
<comment type="pathway">
    <text evidence="2 14">Cell wall biogenesis; peptidoglycan biosynthesis.</text>
</comment>
<evidence type="ECO:0000256" key="2">
    <source>
        <dbReference type="ARBA" id="ARBA00004752"/>
    </source>
</evidence>
<dbReference type="SUPFAM" id="SSF53244">
    <property type="entry name" value="MurD-like peptide ligases, peptide-binding domain"/>
    <property type="match status" value="1"/>
</dbReference>
<dbReference type="GO" id="GO:0005737">
    <property type="term" value="C:cytoplasm"/>
    <property type="evidence" value="ECO:0007669"/>
    <property type="project" value="UniProtKB-SubCell"/>
</dbReference>
<dbReference type="InterPro" id="IPR036615">
    <property type="entry name" value="Mur_ligase_C_dom_sf"/>
</dbReference>
<keyword evidence="6 14" id="KW-0132">Cell division</keyword>
<feature type="binding site" evidence="14">
    <location>
        <begin position="113"/>
        <end position="119"/>
    </location>
    <ligand>
        <name>ATP</name>
        <dbReference type="ChEBI" id="CHEBI:30616"/>
    </ligand>
</feature>
<evidence type="ECO:0000259" key="17">
    <source>
        <dbReference type="Pfam" id="PF08245"/>
    </source>
</evidence>
<dbReference type="PANTHER" id="PTHR43445">
    <property type="entry name" value="UDP-N-ACETYLMURAMATE--L-ALANINE LIGASE-RELATED"/>
    <property type="match status" value="1"/>
</dbReference>
<evidence type="ECO:0000256" key="14">
    <source>
        <dbReference type="HAMAP-Rule" id="MF_00046"/>
    </source>
</evidence>
<feature type="domain" description="Mur ligase N-terminal catalytic" evidence="15">
    <location>
        <begin position="8"/>
        <end position="104"/>
    </location>
</feature>
<evidence type="ECO:0000259" key="15">
    <source>
        <dbReference type="Pfam" id="PF01225"/>
    </source>
</evidence>
<dbReference type="InterPro" id="IPR004101">
    <property type="entry name" value="Mur_ligase_C"/>
</dbReference>
<protein>
    <recommendedName>
        <fullName evidence="3 14">UDP-N-acetylmuramate--L-alanine ligase</fullName>
        <ecNumber evidence="3 14">6.3.2.8</ecNumber>
    </recommendedName>
    <alternativeName>
        <fullName evidence="14">UDP-N-acetylmuramoyl-L-alanine synthetase</fullName>
    </alternativeName>
</protein>
<dbReference type="GO" id="GO:0008360">
    <property type="term" value="P:regulation of cell shape"/>
    <property type="evidence" value="ECO:0007669"/>
    <property type="project" value="UniProtKB-KW"/>
</dbReference>
<dbReference type="GO" id="GO:0071555">
    <property type="term" value="P:cell wall organization"/>
    <property type="evidence" value="ECO:0007669"/>
    <property type="project" value="UniProtKB-KW"/>
</dbReference>
<evidence type="ECO:0000256" key="9">
    <source>
        <dbReference type="ARBA" id="ARBA00022960"/>
    </source>
</evidence>
<evidence type="ECO:0000256" key="1">
    <source>
        <dbReference type="ARBA" id="ARBA00004496"/>
    </source>
</evidence>
<dbReference type="EC" id="6.3.2.8" evidence="3 14"/>
<dbReference type="Pfam" id="PF02875">
    <property type="entry name" value="Mur_ligase_C"/>
    <property type="match status" value="1"/>
</dbReference>
<dbReference type="EMBL" id="CP159485">
    <property type="protein sequence ID" value="XCI28463.1"/>
    <property type="molecule type" value="Genomic_DNA"/>
</dbReference>
<evidence type="ECO:0000256" key="6">
    <source>
        <dbReference type="ARBA" id="ARBA00022618"/>
    </source>
</evidence>
<dbReference type="SUPFAM" id="SSF53623">
    <property type="entry name" value="MurD-like peptide ligases, catalytic domain"/>
    <property type="match status" value="1"/>
</dbReference>
<comment type="similarity">
    <text evidence="14">Belongs to the MurCDEF family.</text>
</comment>
<dbReference type="HAMAP" id="MF_00046">
    <property type="entry name" value="MurC"/>
    <property type="match status" value="1"/>
</dbReference>
<dbReference type="NCBIfam" id="TIGR01082">
    <property type="entry name" value="murC"/>
    <property type="match status" value="1"/>
</dbReference>
<dbReference type="Gene3D" id="3.90.190.20">
    <property type="entry name" value="Mur ligase, C-terminal domain"/>
    <property type="match status" value="1"/>
</dbReference>
<dbReference type="InterPro" id="IPR005758">
    <property type="entry name" value="UDP-N-AcMur_Ala_ligase_MurC"/>
</dbReference>
<gene>
    <name evidence="14 18" type="primary">murC</name>
    <name evidence="18" type="ORF">PRVXH_002423</name>
</gene>
<evidence type="ECO:0000256" key="8">
    <source>
        <dbReference type="ARBA" id="ARBA00022840"/>
    </source>
</evidence>
<evidence type="ECO:0000256" key="4">
    <source>
        <dbReference type="ARBA" id="ARBA00022490"/>
    </source>
</evidence>
<dbReference type="InterPro" id="IPR036565">
    <property type="entry name" value="Mur-like_cat_sf"/>
</dbReference>
<keyword evidence="8 14" id="KW-0067">ATP-binding</keyword>
<reference evidence="18" key="1">
    <citation type="journal article" date="2018" name="Antonie Van Leeuwenhoek">
        <title>Proteinivorax hydrogeniformans sp. nov., an anaerobic, haloalkaliphilic bacterium fermenting proteinaceous compounds with high hydrogen production.</title>
        <authorList>
            <person name="Boltyanskaya Y."/>
            <person name="Detkova E."/>
            <person name="Pimenov N."/>
            <person name="Kevbrin V."/>
        </authorList>
    </citation>
    <scope>NUCLEOTIDE SEQUENCE</scope>
    <source>
        <strain evidence="18">Z-710</strain>
    </source>
</reference>
<dbReference type="SUPFAM" id="SSF51984">
    <property type="entry name" value="MurCD N-terminal domain"/>
    <property type="match status" value="1"/>
</dbReference>
<dbReference type="GO" id="GO:0005524">
    <property type="term" value="F:ATP binding"/>
    <property type="evidence" value="ECO:0007669"/>
    <property type="project" value="UniProtKB-UniRule"/>
</dbReference>
<dbReference type="InterPro" id="IPR013221">
    <property type="entry name" value="Mur_ligase_cen"/>
</dbReference>
<dbReference type="InterPro" id="IPR000713">
    <property type="entry name" value="Mur_ligase_N"/>
</dbReference>
<dbReference type="RefSeq" id="WP_353893019.1">
    <property type="nucleotide sequence ID" value="NZ_CP159485.1"/>
</dbReference>
<dbReference type="GO" id="GO:0008763">
    <property type="term" value="F:UDP-N-acetylmuramate-L-alanine ligase activity"/>
    <property type="evidence" value="ECO:0007669"/>
    <property type="project" value="UniProtKB-UniRule"/>
</dbReference>
<evidence type="ECO:0000313" key="18">
    <source>
        <dbReference type="EMBL" id="XCI28463.1"/>
    </source>
</evidence>
<comment type="subcellular location">
    <subcellularLocation>
        <location evidence="1 14">Cytoplasm</location>
    </subcellularLocation>
</comment>
<name>A0AAU8HTL1_9FIRM</name>
<feature type="domain" description="Mur ligase central" evidence="17">
    <location>
        <begin position="111"/>
        <end position="291"/>
    </location>
</feature>
<feature type="domain" description="Mur ligase C-terminal" evidence="16">
    <location>
        <begin position="313"/>
        <end position="442"/>
    </location>
</feature>
<dbReference type="Pfam" id="PF01225">
    <property type="entry name" value="Mur_ligase"/>
    <property type="match status" value="1"/>
</dbReference>
<keyword evidence="4 14" id="KW-0963">Cytoplasm</keyword>
<dbReference type="Gene3D" id="3.40.50.720">
    <property type="entry name" value="NAD(P)-binding Rossmann-like Domain"/>
    <property type="match status" value="1"/>
</dbReference>
<comment type="function">
    <text evidence="14">Cell wall formation.</text>
</comment>
<dbReference type="GO" id="GO:0051301">
    <property type="term" value="P:cell division"/>
    <property type="evidence" value="ECO:0007669"/>
    <property type="project" value="UniProtKB-KW"/>
</dbReference>
<keyword evidence="11 14" id="KW-0131">Cell cycle</keyword>
<keyword evidence="10 14" id="KW-0573">Peptidoglycan synthesis</keyword>
<evidence type="ECO:0000256" key="11">
    <source>
        <dbReference type="ARBA" id="ARBA00023306"/>
    </source>
</evidence>
<dbReference type="InterPro" id="IPR050061">
    <property type="entry name" value="MurCDEF_pg_biosynth"/>
</dbReference>
<dbReference type="AlphaFoldDB" id="A0AAU8HTL1"/>
<keyword evidence="12 14" id="KW-0961">Cell wall biogenesis/degradation</keyword>
<keyword evidence="5 14" id="KW-0436">Ligase</keyword>
<keyword evidence="7 14" id="KW-0547">Nucleotide-binding</keyword>
<sequence length="461" mass="50832">MFERGQQKIHLIGIGGYGMSAIASILIDKGYEVTGSDLNKSKLVESLLEKGAKVFIGHKAEQVEQADVVIYSTAIPDNNPELARSKELDIPLYHRSEVLAMILNSGHGVAVAGAHGKTSTTSMIAFLLEKGDKDPTALIGGELGEFKGNARLGESGIVVAEACESDHSFLRYRPQIAVITNIEADHLEHYDGDFGKLLSTYKDFLSNLAPDGKAVVFGDDEYIQEVTLGTEKKLITYGLAEENDYYPQNIEYKDKGSFFDLYHRGRKLGKIELSVPGMHNILNAISSAVVALELGVNFSIISKVFKGFGGAKRRFQIIHRDRNFFIVDDYAHHPTEIKATLQAAKEINHRRLIAIFQPQRYSRTYYFYDDFAASFENADEVIIADIYTAGEEPIEGVSSEGLVDKIKGLGSNAKYIGSNEDITEELQAKVKPGDLVITMGAGDIWKVSHEIGSMLKEKKVV</sequence>
<dbReference type="GO" id="GO:0009252">
    <property type="term" value="P:peptidoglycan biosynthetic process"/>
    <property type="evidence" value="ECO:0007669"/>
    <property type="project" value="UniProtKB-UniRule"/>
</dbReference>
<dbReference type="Pfam" id="PF08245">
    <property type="entry name" value="Mur_ligase_M"/>
    <property type="match status" value="1"/>
</dbReference>
<accession>A0AAU8HTL1</accession>
<evidence type="ECO:0000256" key="10">
    <source>
        <dbReference type="ARBA" id="ARBA00022984"/>
    </source>
</evidence>